<feature type="transmembrane region" description="Helical" evidence="1">
    <location>
        <begin position="71"/>
        <end position="92"/>
    </location>
</feature>
<name>X0WXF1_9ZZZZ</name>
<dbReference type="EMBL" id="BARS01046373">
    <property type="protein sequence ID" value="GAG29118.1"/>
    <property type="molecule type" value="Genomic_DNA"/>
</dbReference>
<comment type="caution">
    <text evidence="2">The sequence shown here is derived from an EMBL/GenBank/DDBJ whole genome shotgun (WGS) entry which is preliminary data.</text>
</comment>
<feature type="non-terminal residue" evidence="2">
    <location>
        <position position="1"/>
    </location>
</feature>
<organism evidence="2">
    <name type="scientific">marine sediment metagenome</name>
    <dbReference type="NCBI Taxonomy" id="412755"/>
    <lineage>
        <taxon>unclassified sequences</taxon>
        <taxon>metagenomes</taxon>
        <taxon>ecological metagenomes</taxon>
    </lineage>
</organism>
<keyword evidence="1" id="KW-1133">Transmembrane helix</keyword>
<protein>
    <recommendedName>
        <fullName evidence="3">DUF4345 domain-containing protein</fullName>
    </recommendedName>
</protein>
<keyword evidence="1" id="KW-0472">Membrane</keyword>
<feature type="transmembrane region" description="Helical" evidence="1">
    <location>
        <begin position="40"/>
        <end position="62"/>
    </location>
</feature>
<sequence>ALFLLAASGVSLGAFGLPLLLSPLKWARRLRWQVPQDTDLTVYLGRSLGAVAVALSLGGLWAARDPWRYRIVFQMAAAAAALLAGVHLRGAIEGKQPWTETAEVPFWAAMAIGAIACYPQEPEE</sequence>
<evidence type="ECO:0000313" key="2">
    <source>
        <dbReference type="EMBL" id="GAG29118.1"/>
    </source>
</evidence>
<keyword evidence="1" id="KW-0812">Transmembrane</keyword>
<evidence type="ECO:0000256" key="1">
    <source>
        <dbReference type="SAM" id="Phobius"/>
    </source>
</evidence>
<proteinExistence type="predicted"/>
<dbReference type="AlphaFoldDB" id="X0WXF1"/>
<reference evidence="2" key="1">
    <citation type="journal article" date="2014" name="Front. Microbiol.">
        <title>High frequency of phylogenetically diverse reductive dehalogenase-homologous genes in deep subseafloor sedimentary metagenomes.</title>
        <authorList>
            <person name="Kawai M."/>
            <person name="Futagami T."/>
            <person name="Toyoda A."/>
            <person name="Takaki Y."/>
            <person name="Nishi S."/>
            <person name="Hori S."/>
            <person name="Arai W."/>
            <person name="Tsubouchi T."/>
            <person name="Morono Y."/>
            <person name="Uchiyama I."/>
            <person name="Ito T."/>
            <person name="Fujiyama A."/>
            <person name="Inagaki F."/>
            <person name="Takami H."/>
        </authorList>
    </citation>
    <scope>NUCLEOTIDE SEQUENCE</scope>
    <source>
        <strain evidence="2">Expedition CK06-06</strain>
    </source>
</reference>
<evidence type="ECO:0008006" key="3">
    <source>
        <dbReference type="Google" id="ProtNLM"/>
    </source>
</evidence>
<gene>
    <name evidence="2" type="ORF">S01H1_69813</name>
</gene>
<accession>X0WXF1</accession>